<dbReference type="InterPro" id="IPR001487">
    <property type="entry name" value="Bromodomain"/>
</dbReference>
<feature type="region of interest" description="Disordered" evidence="3">
    <location>
        <begin position="1532"/>
        <end position="1577"/>
    </location>
</feature>
<feature type="compositionally biased region" description="Low complexity" evidence="3">
    <location>
        <begin position="820"/>
        <end position="832"/>
    </location>
</feature>
<feature type="region of interest" description="Disordered" evidence="3">
    <location>
        <begin position="1392"/>
        <end position="1444"/>
    </location>
</feature>
<feature type="compositionally biased region" description="Basic and acidic residues" evidence="3">
    <location>
        <begin position="677"/>
        <end position="688"/>
    </location>
</feature>
<feature type="compositionally biased region" description="Polar residues" evidence="3">
    <location>
        <begin position="39"/>
        <end position="49"/>
    </location>
</feature>
<dbReference type="Proteomes" id="UP000037510">
    <property type="component" value="Unassembled WGS sequence"/>
</dbReference>
<feature type="compositionally biased region" description="Basic residues" evidence="3">
    <location>
        <begin position="1"/>
        <end position="10"/>
    </location>
</feature>
<feature type="compositionally biased region" description="Pro residues" evidence="3">
    <location>
        <begin position="329"/>
        <end position="343"/>
    </location>
</feature>
<feature type="compositionally biased region" description="Basic residues" evidence="3">
    <location>
        <begin position="300"/>
        <end position="322"/>
    </location>
</feature>
<dbReference type="Pfam" id="PF00439">
    <property type="entry name" value="Bromodomain"/>
    <property type="match status" value="1"/>
</dbReference>
<dbReference type="SMART" id="SM00297">
    <property type="entry name" value="BROMO"/>
    <property type="match status" value="1"/>
</dbReference>
<dbReference type="GO" id="GO:0006338">
    <property type="term" value="P:chromatin remodeling"/>
    <property type="evidence" value="ECO:0007669"/>
    <property type="project" value="InterPro"/>
</dbReference>
<feature type="compositionally biased region" description="Basic and acidic residues" evidence="3">
    <location>
        <begin position="625"/>
        <end position="641"/>
    </location>
</feature>
<feature type="region of interest" description="Disordered" evidence="3">
    <location>
        <begin position="193"/>
        <end position="386"/>
    </location>
</feature>
<evidence type="ECO:0000256" key="1">
    <source>
        <dbReference type="ARBA" id="ARBA00023117"/>
    </source>
</evidence>
<dbReference type="InterPro" id="IPR036427">
    <property type="entry name" value="Bromodomain-like_sf"/>
</dbReference>
<accession>A0A0L7L2X4</accession>
<feature type="compositionally biased region" description="Polar residues" evidence="3">
    <location>
        <begin position="1087"/>
        <end position="1100"/>
    </location>
</feature>
<organism evidence="5 6">
    <name type="scientific">Operophtera brumata</name>
    <name type="common">Winter moth</name>
    <name type="synonym">Phalaena brumata</name>
    <dbReference type="NCBI Taxonomy" id="104452"/>
    <lineage>
        <taxon>Eukaryota</taxon>
        <taxon>Metazoa</taxon>
        <taxon>Ecdysozoa</taxon>
        <taxon>Arthropoda</taxon>
        <taxon>Hexapoda</taxon>
        <taxon>Insecta</taxon>
        <taxon>Pterygota</taxon>
        <taxon>Neoptera</taxon>
        <taxon>Endopterygota</taxon>
        <taxon>Lepidoptera</taxon>
        <taxon>Glossata</taxon>
        <taxon>Ditrysia</taxon>
        <taxon>Geometroidea</taxon>
        <taxon>Geometridae</taxon>
        <taxon>Larentiinae</taxon>
        <taxon>Operophtera</taxon>
    </lineage>
</organism>
<dbReference type="CDD" id="cd05509">
    <property type="entry name" value="Bromo_gcn5_like"/>
    <property type="match status" value="1"/>
</dbReference>
<evidence type="ECO:0000313" key="6">
    <source>
        <dbReference type="Proteomes" id="UP000037510"/>
    </source>
</evidence>
<dbReference type="SUPFAM" id="SSF47370">
    <property type="entry name" value="Bromodomain"/>
    <property type="match status" value="1"/>
</dbReference>
<feature type="compositionally biased region" description="Basic and acidic residues" evidence="3">
    <location>
        <begin position="234"/>
        <end position="265"/>
    </location>
</feature>
<feature type="compositionally biased region" description="Low complexity" evidence="3">
    <location>
        <begin position="859"/>
        <end position="871"/>
    </location>
</feature>
<dbReference type="PROSITE" id="PS50014">
    <property type="entry name" value="BROMODOMAIN_2"/>
    <property type="match status" value="1"/>
</dbReference>
<dbReference type="InterPro" id="IPR029614">
    <property type="entry name" value="CECR2"/>
</dbReference>
<feature type="compositionally biased region" description="Basic and acidic residues" evidence="3">
    <location>
        <begin position="808"/>
        <end position="819"/>
    </location>
</feature>
<evidence type="ECO:0000313" key="5">
    <source>
        <dbReference type="EMBL" id="KOB69661.1"/>
    </source>
</evidence>
<keyword evidence="6" id="KW-1185">Reference proteome</keyword>
<feature type="compositionally biased region" description="Polar residues" evidence="3">
    <location>
        <begin position="1161"/>
        <end position="1173"/>
    </location>
</feature>
<feature type="compositionally biased region" description="Basic and acidic residues" evidence="3">
    <location>
        <begin position="371"/>
        <end position="386"/>
    </location>
</feature>
<protein>
    <recommendedName>
        <fullName evidence="4">Bromo domain-containing protein</fullName>
    </recommendedName>
</protein>
<feature type="compositionally biased region" description="Acidic residues" evidence="3">
    <location>
        <begin position="515"/>
        <end position="528"/>
    </location>
</feature>
<evidence type="ECO:0000256" key="2">
    <source>
        <dbReference type="PROSITE-ProRule" id="PRU00035"/>
    </source>
</evidence>
<feature type="domain" description="Bromo" evidence="4">
    <location>
        <begin position="90"/>
        <end position="160"/>
    </location>
</feature>
<feature type="non-terminal residue" evidence="5">
    <location>
        <position position="1"/>
    </location>
</feature>
<dbReference type="PANTHER" id="PTHR47092:SF1">
    <property type="entry name" value="CHROMATIN REMODELING REGULATOR CECR2"/>
    <property type="match status" value="1"/>
</dbReference>
<dbReference type="Gene3D" id="1.20.920.10">
    <property type="entry name" value="Bromodomain-like"/>
    <property type="match status" value="1"/>
</dbReference>
<feature type="compositionally biased region" description="Basic and acidic residues" evidence="3">
    <location>
        <begin position="657"/>
        <end position="669"/>
    </location>
</feature>
<dbReference type="GO" id="GO:0090537">
    <property type="term" value="C:CERF complex"/>
    <property type="evidence" value="ECO:0007669"/>
    <property type="project" value="InterPro"/>
</dbReference>
<feature type="compositionally biased region" description="Basic and acidic residues" evidence="3">
    <location>
        <begin position="1415"/>
        <end position="1433"/>
    </location>
</feature>
<feature type="compositionally biased region" description="Basic and acidic residues" evidence="3">
    <location>
        <begin position="454"/>
        <end position="514"/>
    </location>
</feature>
<feature type="region of interest" description="Disordered" evidence="3">
    <location>
        <begin position="1087"/>
        <end position="1107"/>
    </location>
</feature>
<evidence type="ECO:0000256" key="3">
    <source>
        <dbReference type="SAM" id="MobiDB-lite"/>
    </source>
</evidence>
<feature type="compositionally biased region" description="Basic residues" evidence="3">
    <location>
        <begin position="266"/>
        <end position="286"/>
    </location>
</feature>
<dbReference type="PRINTS" id="PR00503">
    <property type="entry name" value="BROMODOMAIN"/>
</dbReference>
<feature type="region of interest" description="Disordered" evidence="3">
    <location>
        <begin position="1125"/>
        <end position="1173"/>
    </location>
</feature>
<name>A0A0L7L2X4_OPEBR</name>
<feature type="region of interest" description="Disordered" evidence="3">
    <location>
        <begin position="405"/>
        <end position="692"/>
    </location>
</feature>
<feature type="compositionally biased region" description="Low complexity" evidence="3">
    <location>
        <begin position="352"/>
        <end position="370"/>
    </location>
</feature>
<feature type="region of interest" description="Disordered" evidence="3">
    <location>
        <begin position="917"/>
        <end position="945"/>
    </location>
</feature>
<dbReference type="STRING" id="104452.A0A0L7L2X4"/>
<feature type="compositionally biased region" description="Basic residues" evidence="3">
    <location>
        <begin position="532"/>
        <end position="548"/>
    </location>
</feature>
<comment type="caution">
    <text evidence="5">The sequence shown here is derived from an EMBL/GenBank/DDBJ whole genome shotgun (WGS) entry which is preliminary data.</text>
</comment>
<feature type="region of interest" description="Disordered" evidence="3">
    <location>
        <begin position="1"/>
        <end position="73"/>
    </location>
</feature>
<gene>
    <name evidence="5" type="ORF">OBRU01_16750</name>
</gene>
<sequence>MPQKVAKRRAKSQDKRSKNSSATQKGEPPPDTPVKTGRKTNNSLASATGQIVIPDNDEPASSTRKKLKTSQIQSEEDIKTDMYKVLEQITAHDDAWPFMDPVEEEYAPNYYAVIRRPMDLRKMEERLDTGHYRDFASFKADFKLIVNNCRLYNGQDNEYTVMVDSLAAAFDRLTEKYMHRISSSDEEIAVEFQIPTPSRKHKLKRSESPQVPQKKRKRKSHSESEPKSSSSDLVPEHAEASDPGPKAEPELETKKSKESHKNKDGKGRKKRKGHHRRGKHSKKRRESKSGEGEDMEREERKKKKQKSKNKEKKSKQKKKKSKHQEPEPEPVPVPVPMPVPVPVPVSVRADTPGSMESSSRSRSASPLPSIRSDKYDKIKERRRGAAKDVWESLFDYKQKCALDKLKNLAAPEKDKNSKLRETIEKLKAKNTEKYKESPSIRNVFSPTHGKSKKKDKEAKSKEPKEPKSKEPKQLKSKETKSKEPKLKEPKPKEPKLKEPKTKPKDLKTKDKETNETEEIADDSAEDDEPIKKPAKAKSTNKRGPKKSSAKNESATEALEEAVKDMTKWFEDGPKSSAVSSPADSPAHTISTEEQDSRHDDELSQSEKSSTFSRREASTSRKRHASREPKLVKRREIQRTIDRLQPGKSKGNLLTNVIKKDAELREKEESASPGAAAKVREAIKSEESSPKLSLGSVLPTVEFTLGKDHKFDKKEAKQNATTTDNIKPEQEIKPEECVEKKEESLAQVEKKEDEAKREEVQVTKKDAEVETEPQAPMKPNQATPNLSAWFKAFGAPKSNPPVVSAASKKKTEDGEEERPAESAPPEARPTSPANPDTPLPEGGESPLPNPTATPRQRRTSTGSSVSERSSFSQDLDSPRHQMSLTSPLLRSPASPRDDFQKITYPIINGSVRAGFYQDTTSIRSSPEKSCSPREGPASPYSPYSQHVYAGNNAAGSATPQYFVDHNKSPLPTYTQNPPPYYDTAKATVGNKPHAHEDYTSLGPDTFQQNQLPRSYSPVYSPFTQSSSNYPPVQNPPQSISSNITSSISPVTVDTKSATFPMKKRMYNEPEQSAISPTKLVDNKEALTTQNKNEYTKPTHSTPAPPTSVDDIALALSEKSELAKLREKNAADNAANSEKHSEERDTATMEQVDSEREIKKDTNANGTKSFGTSNKDNIDMVNMGYMNPDYERRVSGETHEGDFSAIRDKPKTNANTQHKVYDVDTLALNLGINNQPLHKTLTKNTMSTPAHSQVATHERSHNDMNINQHAAHSHHLSHYEHLSGGQTINNFSMSDIELANKKLYTGNTTPSSAAIDYGNWKLSQMRKQEMLTPSDYSAAYQHSVNQTEKHKQDIMISSNYNKNLQQQYNMYNVPRANTQRTQDLQQMLPAELRIPNPRGHLKNDHMTTPSPVNDPDPANKHTDSAAKSHKAEKLVQNHPLVSSNPYKTPYSNAALQLDSLRNLQNIPQMLERYSNDERFLSSFASSSSALYDKQFQMAQMFNKSMASELPTSSAPSGVYTQPSMSLSKDSSIYKASHAANPQPESKPKQKRKKRTSESKSAQRNSAEAGAAEKLTKPAHQASSAFPFMGHGQVRPGYGFVGGGGVEPGSPLYQQYLQRQEELLRQTGAQIMGLYPPPYPPSLGVSQPYDSINMNRHSWL</sequence>
<reference evidence="5 6" key="1">
    <citation type="journal article" date="2015" name="Genome Biol. Evol.">
        <title>The genome of winter moth (Operophtera brumata) provides a genomic perspective on sexual dimorphism and phenology.</title>
        <authorList>
            <person name="Derks M.F."/>
            <person name="Smit S."/>
            <person name="Salis L."/>
            <person name="Schijlen E."/>
            <person name="Bossers A."/>
            <person name="Mateman C."/>
            <person name="Pijl A.S."/>
            <person name="de Ridder D."/>
            <person name="Groenen M.A."/>
            <person name="Visser M.E."/>
            <person name="Megens H.J."/>
        </authorList>
    </citation>
    <scope>NUCLEOTIDE SEQUENCE [LARGE SCALE GENOMIC DNA]</scope>
    <source>
        <strain evidence="5">WM2013NL</strain>
        <tissue evidence="5">Head and thorax</tissue>
    </source>
</reference>
<dbReference type="PANTHER" id="PTHR47092">
    <property type="entry name" value="CAT EYE SYNDROME CRITICAL REGION PROTEIN 2"/>
    <property type="match status" value="1"/>
</dbReference>
<dbReference type="EMBL" id="JTDY01003369">
    <property type="protein sequence ID" value="KOB69661.1"/>
    <property type="molecule type" value="Genomic_DNA"/>
</dbReference>
<keyword evidence="1 2" id="KW-0103">Bromodomain</keyword>
<feature type="compositionally biased region" description="Low complexity" evidence="3">
    <location>
        <begin position="574"/>
        <end position="586"/>
    </location>
</feature>
<feature type="compositionally biased region" description="Basic and acidic residues" evidence="3">
    <location>
        <begin position="725"/>
        <end position="767"/>
    </location>
</feature>
<feature type="compositionally biased region" description="Polar residues" evidence="3">
    <location>
        <begin position="917"/>
        <end position="927"/>
    </location>
</feature>
<feature type="region of interest" description="Disordered" evidence="3">
    <location>
        <begin position="712"/>
        <end position="900"/>
    </location>
</feature>
<feature type="compositionally biased region" description="Basic and acidic residues" evidence="3">
    <location>
        <begin position="560"/>
        <end position="573"/>
    </location>
</feature>
<feature type="non-terminal residue" evidence="5">
    <location>
        <position position="1657"/>
    </location>
</feature>
<proteinExistence type="predicted"/>
<feature type="compositionally biased region" description="Basic and acidic residues" evidence="3">
    <location>
        <begin position="405"/>
        <end position="438"/>
    </location>
</feature>
<evidence type="ECO:0000259" key="4">
    <source>
        <dbReference type="PROSITE" id="PS50014"/>
    </source>
</evidence>
<feature type="compositionally biased region" description="Basic and acidic residues" evidence="3">
    <location>
        <begin position="1135"/>
        <end position="1160"/>
    </location>
</feature>